<dbReference type="Pfam" id="PF05940">
    <property type="entry name" value="NnrS"/>
    <property type="match status" value="1"/>
</dbReference>
<feature type="transmembrane region" description="Helical" evidence="1">
    <location>
        <begin position="340"/>
        <end position="358"/>
    </location>
</feature>
<keyword evidence="1" id="KW-0812">Transmembrane</keyword>
<evidence type="ECO:0000256" key="1">
    <source>
        <dbReference type="SAM" id="Phobius"/>
    </source>
</evidence>
<feature type="transmembrane region" description="Helical" evidence="1">
    <location>
        <begin position="150"/>
        <end position="176"/>
    </location>
</feature>
<dbReference type="InterPro" id="IPR010266">
    <property type="entry name" value="NnrS"/>
</dbReference>
<feature type="transmembrane region" description="Helical" evidence="1">
    <location>
        <begin position="302"/>
        <end position="320"/>
    </location>
</feature>
<feature type="transmembrane region" description="Helical" evidence="1">
    <location>
        <begin position="98"/>
        <end position="115"/>
    </location>
</feature>
<feature type="transmembrane region" description="Helical" evidence="1">
    <location>
        <begin position="220"/>
        <end position="236"/>
    </location>
</feature>
<feature type="transmembrane region" description="Helical" evidence="1">
    <location>
        <begin position="272"/>
        <end position="296"/>
    </location>
</feature>
<accession>A0ABT5JWL2</accession>
<sequence>MSLISIEEPEAESAALWQGNHAIWRLGFRPFYLLAAIFAALAVPLWLTQYMGWLRGWPHVGLGWHMHEMVFGMAIAVIVGFLFTAARNWTGLWTPHGGHLAALAGLWLAGRVAMLAAPAPLAAAIDFAFLPLAAWPLYQVLAKSGNKRNLFLAGLLGLLTIANGLYHAAALGLLALSPTTPIQAAILLIVVIEAVIGGRVIPMFTRNGAPGTDAVQNPKLDRVAMALMVLAALAWVCGAPALLSAPLALAAAVASALRLAGWKPHRTLQVPLLWILHLSYAWIPFGFVLLAAAALHWVSASAAFHALTVGSMAGLIIGMMTRTTLGHTGRPLKAGRAESAMFWLIQGGALARLLAGVGPQTLHGAWLVGAGVLWALAFALYAVTYAPYLWRPRIDGREG</sequence>
<feature type="transmembrane region" description="Helical" evidence="1">
    <location>
        <begin position="182"/>
        <end position="200"/>
    </location>
</feature>
<gene>
    <name evidence="2" type="ORF">OIK44_05400</name>
</gene>
<feature type="transmembrane region" description="Helical" evidence="1">
    <location>
        <begin position="364"/>
        <end position="390"/>
    </location>
</feature>
<keyword evidence="1" id="KW-0472">Membrane</keyword>
<dbReference type="EMBL" id="JAQQXR010000001">
    <property type="protein sequence ID" value="MDC8757024.1"/>
    <property type="molecule type" value="Genomic_DNA"/>
</dbReference>
<name>A0ABT5JWL2_9BURK</name>
<feature type="transmembrane region" description="Helical" evidence="1">
    <location>
        <begin position="31"/>
        <end position="49"/>
    </location>
</feature>
<organism evidence="2 3">
    <name type="scientific">Janthinobacterium fluminis</name>
    <dbReference type="NCBI Taxonomy" id="2987524"/>
    <lineage>
        <taxon>Bacteria</taxon>
        <taxon>Pseudomonadati</taxon>
        <taxon>Pseudomonadota</taxon>
        <taxon>Betaproteobacteria</taxon>
        <taxon>Burkholderiales</taxon>
        <taxon>Oxalobacteraceae</taxon>
        <taxon>Janthinobacterium</taxon>
    </lineage>
</organism>
<dbReference type="RefSeq" id="WP_273669674.1">
    <property type="nucleotide sequence ID" value="NZ_JAQQXR010000001.1"/>
</dbReference>
<comment type="caution">
    <text evidence="2">The sequence shown here is derived from an EMBL/GenBank/DDBJ whole genome shotgun (WGS) entry which is preliminary data.</text>
</comment>
<proteinExistence type="predicted"/>
<keyword evidence="3" id="KW-1185">Reference proteome</keyword>
<dbReference type="Proteomes" id="UP001221208">
    <property type="component" value="Unassembled WGS sequence"/>
</dbReference>
<feature type="transmembrane region" description="Helical" evidence="1">
    <location>
        <begin position="69"/>
        <end position="86"/>
    </location>
</feature>
<keyword evidence="1" id="KW-1133">Transmembrane helix</keyword>
<protein>
    <submittedName>
        <fullName evidence="2">NnrS family protein</fullName>
    </submittedName>
</protein>
<evidence type="ECO:0000313" key="2">
    <source>
        <dbReference type="EMBL" id="MDC8757024.1"/>
    </source>
</evidence>
<feature type="transmembrane region" description="Helical" evidence="1">
    <location>
        <begin position="121"/>
        <end position="138"/>
    </location>
</feature>
<evidence type="ECO:0000313" key="3">
    <source>
        <dbReference type="Proteomes" id="UP001221208"/>
    </source>
</evidence>
<reference evidence="2 3" key="1">
    <citation type="submission" date="2022-10" db="EMBL/GenBank/DDBJ databases">
        <title>Janthinobacterium sp. hw3 Genome sequencing.</title>
        <authorList>
            <person name="Park S."/>
        </authorList>
    </citation>
    <scope>NUCLEOTIDE SEQUENCE [LARGE SCALE GENOMIC DNA]</scope>
    <source>
        <strain evidence="3">hw3</strain>
    </source>
</reference>